<evidence type="ECO:0000256" key="2">
    <source>
        <dbReference type="ARBA" id="ARBA00022737"/>
    </source>
</evidence>
<name>K0S8H6_THAOC</name>
<dbReference type="SUPFAM" id="SSF50965">
    <property type="entry name" value="Galactose oxidase, central domain"/>
    <property type="match status" value="1"/>
</dbReference>
<evidence type="ECO:0000256" key="3">
    <source>
        <dbReference type="ARBA" id="ARBA00023180"/>
    </source>
</evidence>
<gene>
    <name evidence="6" type="ORF">THAOC_16910</name>
</gene>
<feature type="non-terminal residue" evidence="6">
    <location>
        <position position="752"/>
    </location>
</feature>
<keyword evidence="3" id="KW-0325">Glycoprotein</keyword>
<feature type="region of interest" description="Disordered" evidence="5">
    <location>
        <begin position="282"/>
        <end position="314"/>
    </location>
</feature>
<protein>
    <submittedName>
        <fullName evidence="6">Uncharacterized protein</fullName>
    </submittedName>
</protein>
<dbReference type="AlphaFoldDB" id="K0S8H6"/>
<feature type="compositionally biased region" description="Low complexity" evidence="5">
    <location>
        <begin position="282"/>
        <end position="301"/>
    </location>
</feature>
<dbReference type="InterPro" id="IPR011043">
    <property type="entry name" value="Gal_Oxase/kelch_b-propeller"/>
</dbReference>
<keyword evidence="2" id="KW-0677">Repeat</keyword>
<evidence type="ECO:0000256" key="1">
    <source>
        <dbReference type="ARBA" id="ARBA00022729"/>
    </source>
</evidence>
<dbReference type="Pfam" id="PF14312">
    <property type="entry name" value="FG-GAP_2"/>
    <property type="match status" value="1"/>
</dbReference>
<dbReference type="eggNOG" id="ENOG502RUN2">
    <property type="taxonomic scope" value="Eukaryota"/>
</dbReference>
<comment type="caution">
    <text evidence="6">The sequence shown here is derived from an EMBL/GenBank/DDBJ whole genome shotgun (WGS) entry which is preliminary data.</text>
</comment>
<evidence type="ECO:0000313" key="6">
    <source>
        <dbReference type="EMBL" id="EJK62478.1"/>
    </source>
</evidence>
<reference evidence="6 7" key="1">
    <citation type="journal article" date="2012" name="Genome Biol.">
        <title>Genome and low-iron response of an oceanic diatom adapted to chronic iron limitation.</title>
        <authorList>
            <person name="Lommer M."/>
            <person name="Specht M."/>
            <person name="Roy A.S."/>
            <person name="Kraemer L."/>
            <person name="Andreson R."/>
            <person name="Gutowska M.A."/>
            <person name="Wolf J."/>
            <person name="Bergner S.V."/>
            <person name="Schilhabel M.B."/>
            <person name="Klostermeier U.C."/>
            <person name="Beiko R.G."/>
            <person name="Rosenstiel P."/>
            <person name="Hippler M."/>
            <person name="Laroche J."/>
        </authorList>
    </citation>
    <scope>NUCLEOTIDE SEQUENCE [LARGE SCALE GENOMIC DNA]</scope>
    <source>
        <strain evidence="6 7">CCMP1005</strain>
    </source>
</reference>
<dbReference type="InterPro" id="IPR028994">
    <property type="entry name" value="Integrin_alpha_N"/>
</dbReference>
<evidence type="ECO:0000256" key="4">
    <source>
        <dbReference type="PROSITE-ProRule" id="PRU00803"/>
    </source>
</evidence>
<dbReference type="Gene3D" id="2.130.10.130">
    <property type="entry name" value="Integrin alpha, N-terminal"/>
    <property type="match status" value="1"/>
</dbReference>
<accession>K0S8H6</accession>
<dbReference type="Proteomes" id="UP000266841">
    <property type="component" value="Unassembled WGS sequence"/>
</dbReference>
<evidence type="ECO:0000256" key="5">
    <source>
        <dbReference type="SAM" id="MobiDB-lite"/>
    </source>
</evidence>
<dbReference type="InterPro" id="IPR013517">
    <property type="entry name" value="FG-GAP"/>
</dbReference>
<dbReference type="PANTHER" id="PTHR36220">
    <property type="entry name" value="UNNAMED PRODUCT"/>
    <property type="match status" value="1"/>
</dbReference>
<keyword evidence="7" id="KW-1185">Reference proteome</keyword>
<sequence length="752" mass="78161">MCVVFGLVDESWVSSRVVGGAEAGQELGLNAAISPDGSSVLCHGKGVLSVSGDDWVADDIVSSLGDESFGTFKAISYSALSDEGQLVVGTSSYDTFKGTYEIFNRVVDEDTTNAELISNPSSNSSAMIGINDTYVDMNLGTVLFNSTNTSTPTPEEQVEGDMTILDKVAGKDEILQSHSNSTMLVYGNETNSNSSDEGFDEDGNFTQSLEADLGTTANGTDSLINGTSSPSQAPSLVATLPFGVNLAPTSDVNSTLVPTIYQDNITLAPNSAPALYNTSFAPSPSSSMSNMTATPSSSTTSDLTVDETDETPSPQLPVVFESIQTFAGDYRGAYAGSSVSMSSSGDFVAVGFRGGISPGGDRVGMVSVYRRDDDGKYSQYGVDGMFGNSSNAEFGSSVSISEDGQRVAVGARSSSTADKSKSGAVQVFEYNESTDSFIQIGRTLYGPAERDRFGWAVSMDAGGLRVAASSPRGYGGTGFAQVYEYDGSDWIEYGDAVTGAFASRFGFSLSLSQDGGTLAVGAFTATDDEEVPNKGSVSIYSIEDSSLSPVQVLYGSGENAQFGYSVALSGNGQRLVVGAKGYGIEGVDNMGMCGVFGLVDESWVSSRVVGGAEAGQELGLNAAISPDGSTVLCHGKGVLSVSGDDWVADDIVSSLGDESFGTFKAISYSALSDEGQLVVGTSSYDTFKGTFEIFNRVVDEDTTNAELISNPSSNSSGSAMIGINDTYVDMNLGTVLFNSTNTSTPTPEEQVE</sequence>
<proteinExistence type="predicted"/>
<dbReference type="EMBL" id="AGNL01018850">
    <property type="protein sequence ID" value="EJK62478.1"/>
    <property type="molecule type" value="Genomic_DNA"/>
</dbReference>
<evidence type="ECO:0000313" key="7">
    <source>
        <dbReference type="Proteomes" id="UP000266841"/>
    </source>
</evidence>
<dbReference type="OrthoDB" id="49473at2759"/>
<dbReference type="PROSITE" id="PS51470">
    <property type="entry name" value="FG_GAP"/>
    <property type="match status" value="1"/>
</dbReference>
<keyword evidence="1" id="KW-0732">Signal</keyword>
<dbReference type="InterPro" id="IPR013519">
    <property type="entry name" value="Int_alpha_beta-p"/>
</dbReference>
<feature type="repeat" description="FG-GAP" evidence="4">
    <location>
        <begin position="548"/>
        <end position="605"/>
    </location>
</feature>
<organism evidence="6 7">
    <name type="scientific">Thalassiosira oceanica</name>
    <name type="common">Marine diatom</name>
    <dbReference type="NCBI Taxonomy" id="159749"/>
    <lineage>
        <taxon>Eukaryota</taxon>
        <taxon>Sar</taxon>
        <taxon>Stramenopiles</taxon>
        <taxon>Ochrophyta</taxon>
        <taxon>Bacillariophyta</taxon>
        <taxon>Coscinodiscophyceae</taxon>
        <taxon>Thalassiosirophycidae</taxon>
        <taxon>Thalassiosirales</taxon>
        <taxon>Thalassiosiraceae</taxon>
        <taxon>Thalassiosira</taxon>
    </lineage>
</organism>
<dbReference type="PANTHER" id="PTHR36220:SF1">
    <property type="entry name" value="GAMMA TUBULIN COMPLEX COMPONENT C-TERMINAL DOMAIN-CONTAINING PROTEIN"/>
    <property type="match status" value="1"/>
</dbReference>